<keyword evidence="3" id="KW-1185">Reference proteome</keyword>
<feature type="domain" description="NERD" evidence="1">
    <location>
        <begin position="74"/>
        <end position="146"/>
    </location>
</feature>
<comment type="caution">
    <text evidence="2">The sequence shown here is derived from an EMBL/GenBank/DDBJ whole genome shotgun (WGS) entry which is preliminary data.</text>
</comment>
<evidence type="ECO:0000259" key="1">
    <source>
        <dbReference type="Pfam" id="PF08378"/>
    </source>
</evidence>
<gene>
    <name evidence="2" type="ORF">ACFPOF_06625</name>
</gene>
<dbReference type="EMBL" id="JBHSMI010000012">
    <property type="protein sequence ID" value="MFC5402408.1"/>
    <property type="molecule type" value="Genomic_DNA"/>
</dbReference>
<dbReference type="Proteomes" id="UP001596113">
    <property type="component" value="Unassembled WGS sequence"/>
</dbReference>
<dbReference type="InterPro" id="IPR011528">
    <property type="entry name" value="NERD"/>
</dbReference>
<dbReference type="Pfam" id="PF08378">
    <property type="entry name" value="NERD"/>
    <property type="match status" value="1"/>
</dbReference>
<evidence type="ECO:0000313" key="2">
    <source>
        <dbReference type="EMBL" id="MFC5402408.1"/>
    </source>
</evidence>
<evidence type="ECO:0000313" key="3">
    <source>
        <dbReference type="Proteomes" id="UP001596113"/>
    </source>
</evidence>
<accession>A0ABW0HPT6</accession>
<dbReference type="RefSeq" id="WP_378130831.1">
    <property type="nucleotide sequence ID" value="NZ_JBHSMI010000012.1"/>
</dbReference>
<name>A0ABW0HPT6_9BACL</name>
<protein>
    <submittedName>
        <fullName evidence="2">Nuclease-related domain-containing protein</fullName>
    </submittedName>
</protein>
<sequence>MVLLIVASIIPFLALVILFLMKKTKGAKFVQWEEVGKPVEEPEGTGRIAQLSNEEVLYNIPITWNDFTVILSEVRIRKNGIFLIVRKNRSGHIIGCSDDIYWQQTKHKQNKNMKNPVREARLHVFVLSKALRNIGIFDWVQGVVVFDNLHVSLNIDSPAFPVLKEEELRDYLINFRPYKIITDKNILTIIEWLNTAREIVLTSEYEN</sequence>
<organism evidence="2 3">
    <name type="scientific">Cohnella soli</name>
    <dbReference type="NCBI Taxonomy" id="425005"/>
    <lineage>
        <taxon>Bacteria</taxon>
        <taxon>Bacillati</taxon>
        <taxon>Bacillota</taxon>
        <taxon>Bacilli</taxon>
        <taxon>Bacillales</taxon>
        <taxon>Paenibacillaceae</taxon>
        <taxon>Cohnella</taxon>
    </lineage>
</organism>
<proteinExistence type="predicted"/>
<reference evidence="3" key="1">
    <citation type="journal article" date="2019" name="Int. J. Syst. Evol. Microbiol.">
        <title>The Global Catalogue of Microorganisms (GCM) 10K type strain sequencing project: providing services to taxonomists for standard genome sequencing and annotation.</title>
        <authorList>
            <consortium name="The Broad Institute Genomics Platform"/>
            <consortium name="The Broad Institute Genome Sequencing Center for Infectious Disease"/>
            <person name="Wu L."/>
            <person name="Ma J."/>
        </authorList>
    </citation>
    <scope>NUCLEOTIDE SEQUENCE [LARGE SCALE GENOMIC DNA]</scope>
    <source>
        <strain evidence="3">CGMCC 1.18575</strain>
    </source>
</reference>